<feature type="domain" description="Ferritin-like diiron" evidence="7">
    <location>
        <begin position="22"/>
        <end position="166"/>
    </location>
</feature>
<accession>A0A060UT16</accession>
<keyword evidence="3" id="KW-0409">Iron storage</keyword>
<dbReference type="PRINTS" id="PR00601">
    <property type="entry name" value="BACFERRITIN"/>
</dbReference>
<keyword evidence="4" id="KW-0349">Heme</keyword>
<dbReference type="PROSITE" id="PS50905">
    <property type="entry name" value="FERRITIN_LIKE"/>
    <property type="match status" value="1"/>
</dbReference>
<comment type="cofactor">
    <cofactor evidence="1">
        <name>heme b</name>
        <dbReference type="ChEBI" id="CHEBI:60344"/>
    </cofactor>
</comment>
<dbReference type="InterPro" id="IPR012347">
    <property type="entry name" value="Ferritin-like"/>
</dbReference>
<evidence type="ECO:0000256" key="3">
    <source>
        <dbReference type="ARBA" id="ARBA00022434"/>
    </source>
</evidence>
<evidence type="ECO:0000256" key="1">
    <source>
        <dbReference type="ARBA" id="ARBA00001970"/>
    </source>
</evidence>
<evidence type="ECO:0000259" key="7">
    <source>
        <dbReference type="PROSITE" id="PS50905"/>
    </source>
</evidence>
<dbReference type="SUPFAM" id="SSF47240">
    <property type="entry name" value="Ferritin-like"/>
    <property type="match status" value="1"/>
</dbReference>
<evidence type="ECO:0000256" key="5">
    <source>
        <dbReference type="ARBA" id="ARBA00022723"/>
    </source>
</evidence>
<evidence type="ECO:0000256" key="4">
    <source>
        <dbReference type="ARBA" id="ARBA00022617"/>
    </source>
</evidence>
<dbReference type="PANTHER" id="PTHR30295:SF0">
    <property type="entry name" value="BACTERIOFERRITIN"/>
    <property type="match status" value="1"/>
</dbReference>
<dbReference type="EMBL" id="CCCS020000031">
    <property type="protein sequence ID" value="CDQ09928.1"/>
    <property type="molecule type" value="Genomic_DNA"/>
</dbReference>
<dbReference type="GO" id="GO:0004322">
    <property type="term" value="F:ferroxidase activity"/>
    <property type="evidence" value="ECO:0007669"/>
    <property type="project" value="UniProtKB-EC"/>
</dbReference>
<organism evidence="8">
    <name type="scientific">Acidithiobacillus ferrivorans</name>
    <dbReference type="NCBI Taxonomy" id="160808"/>
    <lineage>
        <taxon>Bacteria</taxon>
        <taxon>Pseudomonadati</taxon>
        <taxon>Pseudomonadota</taxon>
        <taxon>Acidithiobacillia</taxon>
        <taxon>Acidithiobacillales</taxon>
        <taxon>Acidithiobacillaceae</taxon>
        <taxon>Acidithiobacillus</taxon>
    </lineage>
</organism>
<dbReference type="Proteomes" id="UP000193925">
    <property type="component" value="Chromosome AFERRI"/>
</dbReference>
<dbReference type="InterPro" id="IPR009078">
    <property type="entry name" value="Ferritin-like_SF"/>
</dbReference>
<protein>
    <submittedName>
        <fullName evidence="8 9">Bacterioferritin</fullName>
        <ecNumber evidence="9">1.16.3.1</ecNumber>
    </submittedName>
</protein>
<evidence type="ECO:0000256" key="2">
    <source>
        <dbReference type="ARBA" id="ARBA00008093"/>
    </source>
</evidence>
<dbReference type="EC" id="1.16.3.1" evidence="9"/>
<dbReference type="PANTHER" id="PTHR30295">
    <property type="entry name" value="BACTERIOFERRITIN"/>
    <property type="match status" value="1"/>
</dbReference>
<keyword evidence="10" id="KW-1185">Reference proteome</keyword>
<dbReference type="EMBL" id="LT841305">
    <property type="protein sequence ID" value="SMH65745.1"/>
    <property type="molecule type" value="Genomic_DNA"/>
</dbReference>
<dbReference type="GO" id="GO:0008199">
    <property type="term" value="F:ferric iron binding"/>
    <property type="evidence" value="ECO:0007669"/>
    <property type="project" value="InterPro"/>
</dbReference>
<reference evidence="8" key="1">
    <citation type="submission" date="2014-03" db="EMBL/GenBank/DDBJ databases">
        <authorList>
            <person name="Genoscope - CEA"/>
        </authorList>
    </citation>
    <scope>NUCLEOTIDE SEQUENCE [LARGE SCALE GENOMIC DNA]</scope>
    <source>
        <strain evidence="8">CF27</strain>
    </source>
</reference>
<evidence type="ECO:0000313" key="10">
    <source>
        <dbReference type="Proteomes" id="UP000193925"/>
    </source>
</evidence>
<dbReference type="GO" id="GO:0005829">
    <property type="term" value="C:cytosol"/>
    <property type="evidence" value="ECO:0007669"/>
    <property type="project" value="TreeGrafter"/>
</dbReference>
<evidence type="ECO:0000313" key="9">
    <source>
        <dbReference type="EMBL" id="SMH65745.1"/>
    </source>
</evidence>
<dbReference type="GO" id="GO:0006879">
    <property type="term" value="P:intracellular iron ion homeostasis"/>
    <property type="evidence" value="ECO:0007669"/>
    <property type="project" value="UniProtKB-KW"/>
</dbReference>
<keyword evidence="9" id="KW-0560">Oxidoreductase</keyword>
<sequence length="168" mass="18901">MPVTAGWMAWSASRSASADPAMANDPRMTGYLTRALSVEMAAVQQYLTQSSLTAMWQLKEYSSRFRRDAEEELGHAQRLIERMLVLGIPSNGTQLPPIRPGRSLEEMLLIDRELEIEVIRLYEEAANYCARVRAAETQTLFADLLQEELGHLRDLDGMLTGMHQGETS</sequence>
<keyword evidence="6" id="KW-0408">Iron</keyword>
<proteinExistence type="inferred from homology"/>
<reference evidence="8" key="2">
    <citation type="submission" date="2014-07" db="EMBL/GenBank/DDBJ databases">
        <title>Initial genome analysis of the psychrotolerant acidophile Acidithiobacillus ferrivorans CF27: insights into iron and sulfur oxidation pathways and into biofilm formation.</title>
        <authorList>
            <person name="Talla E."/>
            <person name="Hedrich S."/>
            <person name="Mangenot S."/>
            <person name="Ji B."/>
            <person name="Johnson D.B."/>
            <person name="Barbe V."/>
            <person name="Bonnefoy V."/>
        </authorList>
    </citation>
    <scope>NUCLEOTIDE SEQUENCE [LARGE SCALE GENOMIC DNA]</scope>
    <source>
        <strain evidence="8">CF27</strain>
    </source>
</reference>
<evidence type="ECO:0000256" key="6">
    <source>
        <dbReference type="ARBA" id="ARBA00023004"/>
    </source>
</evidence>
<comment type="similarity">
    <text evidence="2">Belongs to the bacterioferritin family.</text>
</comment>
<dbReference type="InterPro" id="IPR008331">
    <property type="entry name" value="Ferritin_DPS_dom"/>
</dbReference>
<dbReference type="GO" id="GO:0006826">
    <property type="term" value="P:iron ion transport"/>
    <property type="evidence" value="ECO:0007669"/>
    <property type="project" value="InterPro"/>
</dbReference>
<dbReference type="RefSeq" id="WP_231551120.1">
    <property type="nucleotide sequence ID" value="NZ_CCCS020000031.1"/>
</dbReference>
<dbReference type="AlphaFoldDB" id="A0A060UT16"/>
<dbReference type="InterPro" id="IPR002024">
    <property type="entry name" value="Bacterioferritin"/>
</dbReference>
<evidence type="ECO:0000313" key="8">
    <source>
        <dbReference type="EMBL" id="CDQ09928.1"/>
    </source>
</evidence>
<dbReference type="InterPro" id="IPR009040">
    <property type="entry name" value="Ferritin-like_diiron"/>
</dbReference>
<gene>
    <name evidence="9" type="ORF">AFERRI_20529</name>
    <name evidence="8" type="ORF">AFERRI_370032</name>
</gene>
<dbReference type="Gene3D" id="1.20.1260.10">
    <property type="match status" value="1"/>
</dbReference>
<dbReference type="Pfam" id="PF00210">
    <property type="entry name" value="Ferritin"/>
    <property type="match status" value="1"/>
</dbReference>
<name>A0A060UT16_9PROT</name>
<reference evidence="9 10" key="3">
    <citation type="submission" date="2017-03" db="EMBL/GenBank/DDBJ databases">
        <authorList>
            <person name="Regsiter A."/>
            <person name="William W."/>
        </authorList>
    </citation>
    <scope>NUCLEOTIDE SEQUENCE [LARGE SCALE GENOMIC DNA]</scope>
    <source>
        <strain evidence="9">PRJEB5721</strain>
    </source>
</reference>
<keyword evidence="5" id="KW-0479">Metal-binding</keyword>
<dbReference type="GO" id="GO:0020037">
    <property type="term" value="F:heme binding"/>
    <property type="evidence" value="ECO:0007669"/>
    <property type="project" value="TreeGrafter"/>
</dbReference>